<comment type="caution">
    <text evidence="2">The sequence shown here is derived from an EMBL/GenBank/DDBJ whole genome shotgun (WGS) entry which is preliminary data.</text>
</comment>
<feature type="transmembrane region" description="Helical" evidence="1">
    <location>
        <begin position="56"/>
        <end position="80"/>
    </location>
</feature>
<evidence type="ECO:0000313" key="3">
    <source>
        <dbReference type="Proteomes" id="UP001501353"/>
    </source>
</evidence>
<keyword evidence="1" id="KW-1133">Transmembrane helix</keyword>
<dbReference type="InterPro" id="IPR016923">
    <property type="entry name" value="UCP029509"/>
</dbReference>
<dbReference type="Proteomes" id="UP001501353">
    <property type="component" value="Unassembled WGS sequence"/>
</dbReference>
<feature type="transmembrane region" description="Helical" evidence="1">
    <location>
        <begin position="122"/>
        <end position="142"/>
    </location>
</feature>
<dbReference type="RefSeq" id="WP_344763412.1">
    <property type="nucleotide sequence ID" value="NZ_BAAAZE010000008.1"/>
</dbReference>
<keyword evidence="1" id="KW-0472">Membrane</keyword>
<evidence type="ECO:0008006" key="4">
    <source>
        <dbReference type="Google" id="ProtNLM"/>
    </source>
</evidence>
<evidence type="ECO:0000313" key="2">
    <source>
        <dbReference type="EMBL" id="GAA4024494.1"/>
    </source>
</evidence>
<sequence length="153" mass="16473">MSDNFRGSPGRHKPPSVTAAVLFDLLNPIPFGFFVGALIFDAVYVSSADVMWFKAAAWLISIGLVFAVIPRFINLAWVWFPGSRRSTVRDKGAFFMVLAGVAAAIVNAFVHSRDAYGIMPEGLLLSILTVALMAAGSVLVALQNSTNDLRVQA</sequence>
<gene>
    <name evidence="2" type="ORF">GCM10022212_22630</name>
</gene>
<protein>
    <recommendedName>
        <fullName evidence="4">DUF2231 domain-containing protein</fullName>
    </recommendedName>
</protein>
<name>A0ABP7TDC9_9BURK</name>
<reference evidence="3" key="1">
    <citation type="journal article" date="2019" name="Int. J. Syst. Evol. Microbiol.">
        <title>The Global Catalogue of Microorganisms (GCM) 10K type strain sequencing project: providing services to taxonomists for standard genome sequencing and annotation.</title>
        <authorList>
            <consortium name="The Broad Institute Genomics Platform"/>
            <consortium name="The Broad Institute Genome Sequencing Center for Infectious Disease"/>
            <person name="Wu L."/>
            <person name="Ma J."/>
        </authorList>
    </citation>
    <scope>NUCLEOTIDE SEQUENCE [LARGE SCALE GENOMIC DNA]</scope>
    <source>
        <strain evidence="3">JCM 16673</strain>
    </source>
</reference>
<feature type="transmembrane region" description="Helical" evidence="1">
    <location>
        <begin position="92"/>
        <end position="110"/>
    </location>
</feature>
<dbReference type="EMBL" id="BAAAZE010000008">
    <property type="protein sequence ID" value="GAA4024494.1"/>
    <property type="molecule type" value="Genomic_DNA"/>
</dbReference>
<keyword evidence="1" id="KW-0812">Transmembrane</keyword>
<keyword evidence="3" id="KW-1185">Reference proteome</keyword>
<dbReference type="PIRSF" id="PIRSF029509">
    <property type="entry name" value="UCP029509"/>
    <property type="match status" value="1"/>
</dbReference>
<feature type="transmembrane region" description="Helical" evidence="1">
    <location>
        <begin position="21"/>
        <end position="44"/>
    </location>
</feature>
<organism evidence="2 3">
    <name type="scientific">Actimicrobium antarcticum</name>
    <dbReference type="NCBI Taxonomy" id="1051899"/>
    <lineage>
        <taxon>Bacteria</taxon>
        <taxon>Pseudomonadati</taxon>
        <taxon>Pseudomonadota</taxon>
        <taxon>Betaproteobacteria</taxon>
        <taxon>Burkholderiales</taxon>
        <taxon>Oxalobacteraceae</taxon>
        <taxon>Actimicrobium</taxon>
    </lineage>
</organism>
<proteinExistence type="predicted"/>
<evidence type="ECO:0000256" key="1">
    <source>
        <dbReference type="SAM" id="Phobius"/>
    </source>
</evidence>
<accession>A0ABP7TDC9</accession>